<gene>
    <name evidence="2" type="ORF">EDD29_7290</name>
</gene>
<evidence type="ECO:0000313" key="2">
    <source>
        <dbReference type="EMBL" id="ROO89591.1"/>
    </source>
</evidence>
<comment type="caution">
    <text evidence="2">The sequence shown here is derived from an EMBL/GenBank/DDBJ whole genome shotgun (WGS) entry which is preliminary data.</text>
</comment>
<accession>A0A3N1D7X7</accession>
<dbReference type="Proteomes" id="UP000272400">
    <property type="component" value="Unassembled WGS sequence"/>
</dbReference>
<evidence type="ECO:0000313" key="3">
    <source>
        <dbReference type="Proteomes" id="UP000272400"/>
    </source>
</evidence>
<reference evidence="2 3" key="1">
    <citation type="submission" date="2018-11" db="EMBL/GenBank/DDBJ databases">
        <title>Sequencing the genomes of 1000 actinobacteria strains.</title>
        <authorList>
            <person name="Klenk H.-P."/>
        </authorList>
    </citation>
    <scope>NUCLEOTIDE SEQUENCE [LARGE SCALE GENOMIC DNA]</scope>
    <source>
        <strain evidence="2 3">DSM 44254</strain>
    </source>
</reference>
<dbReference type="RefSeq" id="WP_211360113.1">
    <property type="nucleotide sequence ID" value="NZ_RJKE01000001.1"/>
</dbReference>
<dbReference type="EMBL" id="RJKE01000001">
    <property type="protein sequence ID" value="ROO89591.1"/>
    <property type="molecule type" value="Genomic_DNA"/>
</dbReference>
<evidence type="ECO:0000256" key="1">
    <source>
        <dbReference type="SAM" id="MobiDB-lite"/>
    </source>
</evidence>
<proteinExistence type="predicted"/>
<sequence length="214" mass="22421">MVEAWITGAGRLHLGTDGGPMNGGAPRAVWSTSEHDPAAVSAKSAAQGLVTAGTQAHVVWNPLRGELVQLVPATRAGLLLGPDLGRQGRVCLQISVVGRARSPFTQGPMVGLDLLLAWLDSWGVRRRWPAGPPLGVPASYEPANSRRSWAGGGHFGHSQVPGAEQPWPGGIDVRKLTGPDTFPAELPRPRLSAEQLGMLTARRGARHLEAAGGV</sequence>
<name>A0A3N1D7X7_9ACTN</name>
<protein>
    <submittedName>
        <fullName evidence="2">Uncharacterized protein</fullName>
    </submittedName>
</protein>
<feature type="region of interest" description="Disordered" evidence="1">
    <location>
        <begin position="149"/>
        <end position="189"/>
    </location>
</feature>
<keyword evidence="3" id="KW-1185">Reference proteome</keyword>
<dbReference type="AlphaFoldDB" id="A0A3N1D7X7"/>
<organism evidence="2 3">
    <name type="scientific">Actinocorallia herbida</name>
    <dbReference type="NCBI Taxonomy" id="58109"/>
    <lineage>
        <taxon>Bacteria</taxon>
        <taxon>Bacillati</taxon>
        <taxon>Actinomycetota</taxon>
        <taxon>Actinomycetes</taxon>
        <taxon>Streptosporangiales</taxon>
        <taxon>Thermomonosporaceae</taxon>
        <taxon>Actinocorallia</taxon>
    </lineage>
</organism>